<dbReference type="SUPFAM" id="SSF160369">
    <property type="entry name" value="Ribosomal protein L10-like"/>
    <property type="match status" value="1"/>
</dbReference>
<gene>
    <name evidence="7" type="primary">rplJ</name>
    <name evidence="8" type="ORF">ANAPC1_00732</name>
    <name evidence="7" type="ORF">ANAPHAGO_00664</name>
</gene>
<dbReference type="GeneID" id="92748042"/>
<evidence type="ECO:0000256" key="1">
    <source>
        <dbReference type="ARBA" id="ARBA00002633"/>
    </source>
</evidence>
<evidence type="ECO:0000313" key="7">
    <source>
        <dbReference type="EMBL" id="CEG20883.1"/>
    </source>
</evidence>
<evidence type="ECO:0000256" key="4">
    <source>
        <dbReference type="ARBA" id="ARBA00023274"/>
    </source>
</evidence>
<dbReference type="InterPro" id="IPR043141">
    <property type="entry name" value="Ribosomal_uL10-like_sf"/>
</dbReference>
<dbReference type="PATRIC" id="fig|948.7.peg.395"/>
<dbReference type="AlphaFoldDB" id="A0A098EF17"/>
<name>A0A098EF17_ANAPH</name>
<dbReference type="GO" id="GO:0005840">
    <property type="term" value="C:ribosome"/>
    <property type="evidence" value="ECO:0007669"/>
    <property type="project" value="UniProtKB-KW"/>
</dbReference>
<dbReference type="Pfam" id="PF00466">
    <property type="entry name" value="Ribosomal_L10"/>
    <property type="match status" value="1"/>
</dbReference>
<reference evidence="8" key="3">
    <citation type="submission" date="2016-03" db="EMBL/GenBank/DDBJ databases">
        <authorList>
            <person name="Loux V."/>
        </authorList>
    </citation>
    <scope>NUCLEOTIDE SEQUENCE</scope>
    <source>
        <strain evidence="8">C1</strain>
    </source>
</reference>
<comment type="function">
    <text evidence="1">Forms part of the ribosomal stalk, playing a central role in the interaction of the ribosome with GTP-bound translation factors.</text>
</comment>
<organism evidence="7 9">
    <name type="scientific">Anaplasma phagocytophilum</name>
    <name type="common">Ehrlichia phagocytophila</name>
    <dbReference type="NCBI Taxonomy" id="948"/>
    <lineage>
        <taxon>Bacteria</taxon>
        <taxon>Pseudomonadati</taxon>
        <taxon>Pseudomonadota</taxon>
        <taxon>Alphaproteobacteria</taxon>
        <taxon>Rickettsiales</taxon>
        <taxon>Anaplasmataceae</taxon>
        <taxon>Anaplasma</taxon>
        <taxon>phagocytophilum group</taxon>
    </lineage>
</organism>
<dbReference type="InterPro" id="IPR001790">
    <property type="entry name" value="Ribosomal_uL10"/>
</dbReference>
<keyword evidence="3 7" id="KW-0689">Ribosomal protein</keyword>
<dbReference type="Proteomes" id="UP000055047">
    <property type="component" value="Unassembled WGS sequence"/>
</dbReference>
<dbReference type="EMBL" id="CCXQ01000107">
    <property type="protein sequence ID" value="CEG20883.1"/>
    <property type="molecule type" value="Genomic_DNA"/>
</dbReference>
<evidence type="ECO:0000256" key="6">
    <source>
        <dbReference type="ARBA" id="ARBA00035502"/>
    </source>
</evidence>
<dbReference type="PANTHER" id="PTHR11560">
    <property type="entry name" value="39S RIBOSOMAL PROTEIN L10, MITOCHONDRIAL"/>
    <property type="match status" value="1"/>
</dbReference>
<evidence type="ECO:0000256" key="2">
    <source>
        <dbReference type="ARBA" id="ARBA00008889"/>
    </source>
</evidence>
<dbReference type="NCBIfam" id="NF000955">
    <property type="entry name" value="PRK00099.1-1"/>
    <property type="match status" value="1"/>
</dbReference>
<reference evidence="10" key="2">
    <citation type="submission" date="2016-03" db="EMBL/GenBank/DDBJ databases">
        <authorList>
            <person name="Loux Valentin"/>
        </authorList>
    </citation>
    <scope>NUCLEOTIDE SEQUENCE [LARGE SCALE GENOMIC DNA]</scope>
    <source>
        <strain evidence="10">C1</strain>
    </source>
</reference>
<evidence type="ECO:0000313" key="10">
    <source>
        <dbReference type="Proteomes" id="UP000078419"/>
    </source>
</evidence>
<evidence type="ECO:0000256" key="5">
    <source>
        <dbReference type="ARBA" id="ARBA00035202"/>
    </source>
</evidence>
<comment type="similarity">
    <text evidence="2">Belongs to the universal ribosomal protein uL10 family.</text>
</comment>
<reference evidence="7 9" key="1">
    <citation type="submission" date="2014-09" db="EMBL/GenBank/DDBJ databases">
        <authorList>
            <person name="Loux Valentin"/>
            <person name="Dugat Thibaut"/>
        </authorList>
    </citation>
    <scope>NUCLEOTIDE SEQUENCE [LARGE SCALE GENOMIC DNA]</scope>
    <source>
        <strain evidence="7 9">BOV-10_179</strain>
    </source>
</reference>
<dbReference type="Proteomes" id="UP000078419">
    <property type="component" value="Unassembled WGS sequence"/>
</dbReference>
<evidence type="ECO:0000313" key="9">
    <source>
        <dbReference type="Proteomes" id="UP000055047"/>
    </source>
</evidence>
<evidence type="ECO:0000313" key="8">
    <source>
        <dbReference type="EMBL" id="SBO14380.1"/>
    </source>
</evidence>
<dbReference type="CDD" id="cd05797">
    <property type="entry name" value="Ribosomal_L10"/>
    <property type="match status" value="1"/>
</dbReference>
<dbReference type="GO" id="GO:1990904">
    <property type="term" value="C:ribonucleoprotein complex"/>
    <property type="evidence" value="ECO:0007669"/>
    <property type="project" value="UniProtKB-KW"/>
</dbReference>
<keyword evidence="4" id="KW-0687">Ribonucleoprotein</keyword>
<sequence>MKRVDKEKHLENLSGLFAKYGSFVLANFGSMTAGDFVALRKEIKASGCGLSVVKNSIACIALEGTGKEELRDKFKGSVFVVYSDDVITLSKTLYAFTKTKADKVSVICAYDGGKVLSSEQVVFFATLPSLEELRMRIVGLIAYGIPMRLANCLKAIGGNE</sequence>
<dbReference type="EMBL" id="FLLR01000026">
    <property type="protein sequence ID" value="SBO14380.1"/>
    <property type="molecule type" value="Genomic_DNA"/>
</dbReference>
<accession>A0A098EF17</accession>
<dbReference type="OMA" id="VRDQKQA"/>
<evidence type="ECO:0000256" key="3">
    <source>
        <dbReference type="ARBA" id="ARBA00022980"/>
    </source>
</evidence>
<dbReference type="RefSeq" id="WP_011451098.1">
    <property type="nucleotide sequence ID" value="NZ_CCXQ01000107.1"/>
</dbReference>
<dbReference type="InterPro" id="IPR047865">
    <property type="entry name" value="Ribosomal_uL10_bac_type"/>
</dbReference>
<protein>
    <recommendedName>
        <fullName evidence="5">Large ribosomal subunit protein uL10</fullName>
    </recommendedName>
    <alternativeName>
        <fullName evidence="6">50S ribosomal protein L10</fullName>
    </alternativeName>
</protein>
<proteinExistence type="inferred from homology"/>
<dbReference type="Gene3D" id="3.30.70.1730">
    <property type="match status" value="1"/>
</dbReference>